<comment type="caution">
    <text evidence="1">The sequence shown here is derived from an EMBL/GenBank/DDBJ whole genome shotgun (WGS) entry which is preliminary data.</text>
</comment>
<dbReference type="EMBL" id="CZCU02000146">
    <property type="protein sequence ID" value="VXD20850.1"/>
    <property type="molecule type" value="Genomic_DNA"/>
</dbReference>
<dbReference type="AlphaFoldDB" id="A0A7Z9BRJ4"/>
<gene>
    <name evidence="1" type="ORF">PL8927_70042</name>
</gene>
<protein>
    <recommendedName>
        <fullName evidence="3">DUF2605 domain-containing protein</fullName>
    </recommendedName>
</protein>
<dbReference type="InterPro" id="IPR019728">
    <property type="entry name" value="DUF2605"/>
</dbReference>
<proteinExistence type="predicted"/>
<dbReference type="Pfam" id="PF10792">
    <property type="entry name" value="DUF2605"/>
    <property type="match status" value="1"/>
</dbReference>
<reference evidence="1" key="1">
    <citation type="submission" date="2019-10" db="EMBL/GenBank/DDBJ databases">
        <authorList>
            <consortium name="Genoscope - CEA"/>
            <person name="William W."/>
        </authorList>
    </citation>
    <scope>NUCLEOTIDE SEQUENCE [LARGE SCALE GENOMIC DNA]</scope>
    <source>
        <strain evidence="1">BBR_PRJEB10992</strain>
    </source>
</reference>
<evidence type="ECO:0000313" key="2">
    <source>
        <dbReference type="Proteomes" id="UP000184550"/>
    </source>
</evidence>
<sequence>MLSPNLPEESELLKTILQPLLEDFEYWFQRSRHLLETEEMSFLTQPQQSDLLNRIREAQQEVGAAKTLFQVTEGKVGIEMTVLMPWHKLLTECWQVAARFRIEQANQVKN</sequence>
<accession>A0A7Z9BRJ4</accession>
<name>A0A7Z9BRJ4_9CYAN</name>
<evidence type="ECO:0000313" key="1">
    <source>
        <dbReference type="EMBL" id="VXD20850.1"/>
    </source>
</evidence>
<dbReference type="OrthoDB" id="582622at2"/>
<dbReference type="Proteomes" id="UP000184550">
    <property type="component" value="Unassembled WGS sequence"/>
</dbReference>
<organism evidence="1 2">
    <name type="scientific">Planktothrix serta PCC 8927</name>
    <dbReference type="NCBI Taxonomy" id="671068"/>
    <lineage>
        <taxon>Bacteria</taxon>
        <taxon>Bacillati</taxon>
        <taxon>Cyanobacteriota</taxon>
        <taxon>Cyanophyceae</taxon>
        <taxon>Oscillatoriophycideae</taxon>
        <taxon>Oscillatoriales</taxon>
        <taxon>Microcoleaceae</taxon>
        <taxon>Planktothrix</taxon>
    </lineage>
</organism>
<keyword evidence="2" id="KW-1185">Reference proteome</keyword>
<evidence type="ECO:0008006" key="3">
    <source>
        <dbReference type="Google" id="ProtNLM"/>
    </source>
</evidence>
<dbReference type="RefSeq" id="WP_083616980.1">
    <property type="nucleotide sequence ID" value="NZ_LR734826.1"/>
</dbReference>